<organism evidence="2 3">
    <name type="scientific">Paenibacillus plantiphilus</name>
    <dbReference type="NCBI Taxonomy" id="2905650"/>
    <lineage>
        <taxon>Bacteria</taxon>
        <taxon>Bacillati</taxon>
        <taxon>Bacillota</taxon>
        <taxon>Bacilli</taxon>
        <taxon>Bacillales</taxon>
        <taxon>Paenibacillaceae</taxon>
        <taxon>Paenibacillus</taxon>
    </lineage>
</organism>
<reference evidence="2" key="1">
    <citation type="submission" date="2022-01" db="EMBL/GenBank/DDBJ databases">
        <authorList>
            <person name="Criscuolo A."/>
        </authorList>
    </citation>
    <scope>NUCLEOTIDE SEQUENCE</scope>
    <source>
        <strain evidence="2">CIP111893</strain>
    </source>
</reference>
<keyword evidence="1" id="KW-1133">Transmembrane helix</keyword>
<comment type="caution">
    <text evidence="2">The sequence shown here is derived from an EMBL/GenBank/DDBJ whole genome shotgun (WGS) entry which is preliminary data.</text>
</comment>
<keyword evidence="1" id="KW-0472">Membrane</keyword>
<feature type="transmembrane region" description="Helical" evidence="1">
    <location>
        <begin position="6"/>
        <end position="25"/>
    </location>
</feature>
<gene>
    <name evidence="2" type="ORF">PAECIP111893_04879</name>
</gene>
<keyword evidence="1" id="KW-0812">Transmembrane</keyword>
<keyword evidence="3" id="KW-1185">Reference proteome</keyword>
<protein>
    <submittedName>
        <fullName evidence="2">Uncharacterized protein</fullName>
    </submittedName>
</protein>
<dbReference type="EMBL" id="CAKMMF010000039">
    <property type="protein sequence ID" value="CAH1222629.1"/>
    <property type="molecule type" value="Genomic_DNA"/>
</dbReference>
<accession>A0ABN8GYV1</accession>
<evidence type="ECO:0000256" key="1">
    <source>
        <dbReference type="SAM" id="Phobius"/>
    </source>
</evidence>
<proteinExistence type="predicted"/>
<sequence>MHSLSLIVALQSSSYVPIVVMLYTMRKNANAIKNMAVAATHLRNGAGMLFRCRMATTPNANEAMMKIIVADMFNWKGSPLRSTYEEMLSDMFEEKD</sequence>
<evidence type="ECO:0000313" key="3">
    <source>
        <dbReference type="Proteomes" id="UP000838686"/>
    </source>
</evidence>
<dbReference type="Proteomes" id="UP000838686">
    <property type="component" value="Unassembled WGS sequence"/>
</dbReference>
<name>A0ABN8GYV1_9BACL</name>
<evidence type="ECO:0000313" key="2">
    <source>
        <dbReference type="EMBL" id="CAH1222629.1"/>
    </source>
</evidence>